<proteinExistence type="inferred from homology"/>
<name>A0ABR9JME2_9ACTN</name>
<gene>
    <name evidence="6" type="ORF">H4W34_001564</name>
</gene>
<dbReference type="EMBL" id="JADBDZ010000001">
    <property type="protein sequence ID" value="MBE1531731.1"/>
    <property type="molecule type" value="Genomic_DNA"/>
</dbReference>
<keyword evidence="4" id="KW-0804">Transcription</keyword>
<keyword evidence="7" id="KW-1185">Reference proteome</keyword>
<dbReference type="InterPro" id="IPR036390">
    <property type="entry name" value="WH_DNA-bd_sf"/>
</dbReference>
<dbReference type="Pfam" id="PF00126">
    <property type="entry name" value="HTH_1"/>
    <property type="match status" value="1"/>
</dbReference>
<evidence type="ECO:0000256" key="2">
    <source>
        <dbReference type="ARBA" id="ARBA00023015"/>
    </source>
</evidence>
<dbReference type="SUPFAM" id="SSF53850">
    <property type="entry name" value="Periplasmic binding protein-like II"/>
    <property type="match status" value="1"/>
</dbReference>
<dbReference type="Gene3D" id="3.40.190.290">
    <property type="match status" value="1"/>
</dbReference>
<dbReference type="GO" id="GO:0003677">
    <property type="term" value="F:DNA binding"/>
    <property type="evidence" value="ECO:0007669"/>
    <property type="project" value="UniProtKB-KW"/>
</dbReference>
<accession>A0ABR9JME2</accession>
<evidence type="ECO:0000313" key="6">
    <source>
        <dbReference type="EMBL" id="MBE1531731.1"/>
    </source>
</evidence>
<keyword evidence="3 6" id="KW-0238">DNA-binding</keyword>
<dbReference type="InterPro" id="IPR005119">
    <property type="entry name" value="LysR_subst-bd"/>
</dbReference>
<evidence type="ECO:0000256" key="4">
    <source>
        <dbReference type="ARBA" id="ARBA00023163"/>
    </source>
</evidence>
<dbReference type="InterPro" id="IPR036388">
    <property type="entry name" value="WH-like_DNA-bd_sf"/>
</dbReference>
<evidence type="ECO:0000256" key="3">
    <source>
        <dbReference type="ARBA" id="ARBA00023125"/>
    </source>
</evidence>
<dbReference type="Proteomes" id="UP000627838">
    <property type="component" value="Unassembled WGS sequence"/>
</dbReference>
<protein>
    <submittedName>
        <fullName evidence="6">DNA-binding transcriptional LysR family regulator</fullName>
    </submittedName>
</protein>
<evidence type="ECO:0000313" key="7">
    <source>
        <dbReference type="Proteomes" id="UP000627838"/>
    </source>
</evidence>
<comment type="similarity">
    <text evidence="1">Belongs to the LysR transcriptional regulatory family.</text>
</comment>
<evidence type="ECO:0000256" key="1">
    <source>
        <dbReference type="ARBA" id="ARBA00009437"/>
    </source>
</evidence>
<feature type="domain" description="HTH lysR-type" evidence="5">
    <location>
        <begin position="1"/>
        <end position="58"/>
    </location>
</feature>
<comment type="caution">
    <text evidence="6">The sequence shown here is derived from an EMBL/GenBank/DDBJ whole genome shotgun (WGS) entry which is preliminary data.</text>
</comment>
<dbReference type="PROSITE" id="PS50931">
    <property type="entry name" value="HTH_LYSR"/>
    <property type="match status" value="1"/>
</dbReference>
<keyword evidence="2" id="KW-0805">Transcription regulation</keyword>
<dbReference type="InterPro" id="IPR000847">
    <property type="entry name" value="LysR_HTH_N"/>
</dbReference>
<sequence length="306" mass="32409">MELRQLEYFVAVTEEAGFTRAAARLHVAQPGVSAQIRQLERELGQPLFDRSGRTVRLTAAGELVLPHARAALAAVHGARRSVDELTGLLRGHVTIGTFEWVTVLDLPGMLTDFHRDHPNVEITVTQHDSATLAGEIRAGRIDLAFLSIGDEPPEGLATETVFEQDLVAVTAPDHPLAARTTITLRGLAEHALISLPEGTGLRALLDRACAAAGLRPRVAFEAGEPTVLAELAARGLGVAVVPASAAAVAGDLHVLPIVRPRLRGRIVLAWRAEGPRSPAARALTARARELAASVRTPGEASGHSPD</sequence>
<dbReference type="PRINTS" id="PR00039">
    <property type="entry name" value="HTHLYSR"/>
</dbReference>
<dbReference type="InterPro" id="IPR050950">
    <property type="entry name" value="HTH-type_LysR_regulators"/>
</dbReference>
<dbReference type="PANTHER" id="PTHR30419">
    <property type="entry name" value="HTH-TYPE TRANSCRIPTIONAL REGULATOR YBHD"/>
    <property type="match status" value="1"/>
</dbReference>
<evidence type="ECO:0000259" key="5">
    <source>
        <dbReference type="PROSITE" id="PS50931"/>
    </source>
</evidence>
<dbReference type="SUPFAM" id="SSF46785">
    <property type="entry name" value="Winged helix' DNA-binding domain"/>
    <property type="match status" value="1"/>
</dbReference>
<organism evidence="6 7">
    <name type="scientific">Actinomadura algeriensis</name>
    <dbReference type="NCBI Taxonomy" id="1679523"/>
    <lineage>
        <taxon>Bacteria</taxon>
        <taxon>Bacillati</taxon>
        <taxon>Actinomycetota</taxon>
        <taxon>Actinomycetes</taxon>
        <taxon>Streptosporangiales</taxon>
        <taxon>Thermomonosporaceae</taxon>
        <taxon>Actinomadura</taxon>
    </lineage>
</organism>
<dbReference type="RefSeq" id="WP_192758544.1">
    <property type="nucleotide sequence ID" value="NZ_JADBDZ010000001.1"/>
</dbReference>
<dbReference type="Gene3D" id="1.10.10.10">
    <property type="entry name" value="Winged helix-like DNA-binding domain superfamily/Winged helix DNA-binding domain"/>
    <property type="match status" value="1"/>
</dbReference>
<reference evidence="6 7" key="1">
    <citation type="submission" date="2020-10" db="EMBL/GenBank/DDBJ databases">
        <title>Sequencing the genomes of 1000 actinobacteria strains.</title>
        <authorList>
            <person name="Klenk H.-P."/>
        </authorList>
    </citation>
    <scope>NUCLEOTIDE SEQUENCE [LARGE SCALE GENOMIC DNA]</scope>
    <source>
        <strain evidence="6 7">DSM 46744</strain>
    </source>
</reference>
<dbReference type="Pfam" id="PF03466">
    <property type="entry name" value="LysR_substrate"/>
    <property type="match status" value="1"/>
</dbReference>